<dbReference type="Proteomes" id="UP000244929">
    <property type="component" value="Chromosome"/>
</dbReference>
<name>A0A2S1R1Z9_9FLAO</name>
<proteinExistence type="inferred from homology"/>
<evidence type="ECO:0000256" key="6">
    <source>
        <dbReference type="ARBA" id="ARBA00024207"/>
    </source>
</evidence>
<sequence>MRSKLGDLARLQHIYDAINEIENYLNSTNFEDFSANSMMLFACIKQLEIIGEASNHLSDDIKAEYNSVEWRQIVGLRNIFVHEYFGIDNHIVWDVITNDLPHFKHSIELILEELNNKQT</sequence>
<gene>
    <name evidence="7" type="ORF">HYN59_16800</name>
</gene>
<dbReference type="EMBL" id="CP029186">
    <property type="protein sequence ID" value="AWH86664.1"/>
    <property type="molecule type" value="Genomic_DNA"/>
</dbReference>
<dbReference type="GO" id="GO:0016787">
    <property type="term" value="F:hydrolase activity"/>
    <property type="evidence" value="ECO:0007669"/>
    <property type="project" value="UniProtKB-KW"/>
</dbReference>
<dbReference type="InterPro" id="IPR037038">
    <property type="entry name" value="HepT-like_sf"/>
</dbReference>
<reference evidence="7 8" key="1">
    <citation type="submission" date="2018-04" db="EMBL/GenBank/DDBJ databases">
        <title>Genome sequencing of Flavobacterium sp. HYN0059.</title>
        <authorList>
            <person name="Yi H."/>
            <person name="Baek C."/>
        </authorList>
    </citation>
    <scope>NUCLEOTIDE SEQUENCE [LARGE SCALE GENOMIC DNA]</scope>
    <source>
        <strain evidence="7 8">HYN0059</strain>
    </source>
</reference>
<dbReference type="PANTHER" id="PTHR34139">
    <property type="entry name" value="UPF0331 PROTEIN MJ0127"/>
    <property type="match status" value="1"/>
</dbReference>
<dbReference type="GO" id="GO:0004540">
    <property type="term" value="F:RNA nuclease activity"/>
    <property type="evidence" value="ECO:0007669"/>
    <property type="project" value="InterPro"/>
</dbReference>
<keyword evidence="4" id="KW-0547">Nucleotide-binding</keyword>
<organism evidence="7 8">
    <name type="scientific">Flavobacterium album</name>
    <dbReference type="NCBI Taxonomy" id="2175091"/>
    <lineage>
        <taxon>Bacteria</taxon>
        <taxon>Pseudomonadati</taxon>
        <taxon>Bacteroidota</taxon>
        <taxon>Flavobacteriia</taxon>
        <taxon>Flavobacteriales</taxon>
        <taxon>Flavobacteriaceae</taxon>
        <taxon>Flavobacterium</taxon>
    </lineage>
</organism>
<evidence type="ECO:0000256" key="2">
    <source>
        <dbReference type="ARBA" id="ARBA00022649"/>
    </source>
</evidence>
<dbReference type="GO" id="GO:0110001">
    <property type="term" value="C:toxin-antitoxin complex"/>
    <property type="evidence" value="ECO:0007669"/>
    <property type="project" value="InterPro"/>
</dbReference>
<protein>
    <submittedName>
        <fullName evidence="7">DUF86 domain-containing protein</fullName>
    </submittedName>
</protein>
<dbReference type="GO" id="GO:0000166">
    <property type="term" value="F:nucleotide binding"/>
    <property type="evidence" value="ECO:0007669"/>
    <property type="project" value="UniProtKB-KW"/>
</dbReference>
<dbReference type="RefSeq" id="WP_108779387.1">
    <property type="nucleotide sequence ID" value="NZ_CP029186.1"/>
</dbReference>
<keyword evidence="5" id="KW-0378">Hydrolase</keyword>
<evidence type="ECO:0000313" key="7">
    <source>
        <dbReference type="EMBL" id="AWH86664.1"/>
    </source>
</evidence>
<evidence type="ECO:0000313" key="8">
    <source>
        <dbReference type="Proteomes" id="UP000244929"/>
    </source>
</evidence>
<evidence type="ECO:0000256" key="3">
    <source>
        <dbReference type="ARBA" id="ARBA00022722"/>
    </source>
</evidence>
<keyword evidence="2" id="KW-1277">Toxin-antitoxin system</keyword>
<evidence type="ECO:0000256" key="5">
    <source>
        <dbReference type="ARBA" id="ARBA00022801"/>
    </source>
</evidence>
<evidence type="ECO:0000256" key="4">
    <source>
        <dbReference type="ARBA" id="ARBA00022741"/>
    </source>
</evidence>
<evidence type="ECO:0000256" key="1">
    <source>
        <dbReference type="ARBA" id="ARBA00022553"/>
    </source>
</evidence>
<dbReference type="OrthoDB" id="955324at2"/>
<dbReference type="InterPro" id="IPR008201">
    <property type="entry name" value="HepT-like"/>
</dbReference>
<dbReference type="KEGG" id="falb:HYN59_16800"/>
<accession>A0A2S1R1Z9</accession>
<dbReference type="Gene3D" id="1.20.120.580">
    <property type="entry name" value="bsu32300-like"/>
    <property type="match status" value="1"/>
</dbReference>
<keyword evidence="8" id="KW-1185">Reference proteome</keyword>
<dbReference type="AlphaFoldDB" id="A0A2S1R1Z9"/>
<dbReference type="Pfam" id="PF01934">
    <property type="entry name" value="HepT-like"/>
    <property type="match status" value="1"/>
</dbReference>
<comment type="similarity">
    <text evidence="6">Belongs to the HepT RNase toxin family.</text>
</comment>
<dbReference type="PANTHER" id="PTHR34139:SF1">
    <property type="entry name" value="RNASE MJ1380-RELATED"/>
    <property type="match status" value="1"/>
</dbReference>
<dbReference type="InterPro" id="IPR051813">
    <property type="entry name" value="HepT_RNase_toxin"/>
</dbReference>
<keyword evidence="1" id="KW-0597">Phosphoprotein</keyword>
<keyword evidence="3" id="KW-0540">Nuclease</keyword>